<dbReference type="Gene3D" id="3.50.4.10">
    <property type="entry name" value="Hepatocyte Growth Factor"/>
    <property type="match status" value="1"/>
</dbReference>
<dbReference type="Proteomes" id="UP001373714">
    <property type="component" value="Unassembled WGS sequence"/>
</dbReference>
<evidence type="ECO:0000313" key="2">
    <source>
        <dbReference type="Proteomes" id="UP001373714"/>
    </source>
</evidence>
<reference evidence="1 2" key="1">
    <citation type="submission" date="2019-10" db="EMBL/GenBank/DDBJ databases">
        <authorList>
            <person name="Palmer J.M."/>
        </authorList>
    </citation>
    <scope>NUCLEOTIDE SEQUENCE [LARGE SCALE GENOMIC DNA]</scope>
    <source>
        <strain evidence="1 2">TWF730</strain>
    </source>
</reference>
<dbReference type="AlphaFoldDB" id="A0AAV9V3E3"/>
<evidence type="ECO:0000313" key="1">
    <source>
        <dbReference type="EMBL" id="KAK6354273.1"/>
    </source>
</evidence>
<gene>
    <name evidence="1" type="ORF">TWF730_008686</name>
</gene>
<accession>A0AAV9V3E3</accession>
<sequence>MLVKSKVKRPTCTVVPAPATVTKKVTPAAVTKTLTVTQTVSTATIVTLPTVTVTKTHEIVETQTAVVTATVPTTEVSIVSTFVSTVTTFPFQDVQLVCTTFTFERKRDAMPTAEVEIGNLAKRTALPKCCGCFLTSTKTAARQTKTVTTTLAKSTVTKRVTKTVTKTSTSTALPSSLTTFKTTTEIVTATRTDTETLTESATETVSATQTEAYDECLDPYIYIGRNAFVYDFTVAVNLPITVNTLQACCAACREAVNCANYVFDIDTDRCLLYQVTQDLEAHSRRRCTYGKYCTIGRSFGNFVEQQRPDNELYGIGPCGGMITR</sequence>
<organism evidence="1 2">
    <name type="scientific">Orbilia blumenaviensis</name>
    <dbReference type="NCBI Taxonomy" id="1796055"/>
    <lineage>
        <taxon>Eukaryota</taxon>
        <taxon>Fungi</taxon>
        <taxon>Dikarya</taxon>
        <taxon>Ascomycota</taxon>
        <taxon>Pezizomycotina</taxon>
        <taxon>Orbiliomycetes</taxon>
        <taxon>Orbiliales</taxon>
        <taxon>Orbiliaceae</taxon>
        <taxon>Orbilia</taxon>
    </lineage>
</organism>
<comment type="caution">
    <text evidence="1">The sequence shown here is derived from an EMBL/GenBank/DDBJ whole genome shotgun (WGS) entry which is preliminary data.</text>
</comment>
<dbReference type="EMBL" id="JAVHNS010000005">
    <property type="protein sequence ID" value="KAK6354273.1"/>
    <property type="molecule type" value="Genomic_DNA"/>
</dbReference>
<name>A0AAV9V3E3_9PEZI</name>
<evidence type="ECO:0008006" key="3">
    <source>
        <dbReference type="Google" id="ProtNLM"/>
    </source>
</evidence>
<keyword evidence="2" id="KW-1185">Reference proteome</keyword>
<proteinExistence type="predicted"/>
<protein>
    <recommendedName>
        <fullName evidence="3">Apple domain-containing protein</fullName>
    </recommendedName>
</protein>